<feature type="domain" description="HAMP" evidence="13">
    <location>
        <begin position="180"/>
        <end position="233"/>
    </location>
</feature>
<dbReference type="SMART" id="SM00387">
    <property type="entry name" value="HATPase_c"/>
    <property type="match status" value="1"/>
</dbReference>
<evidence type="ECO:0000256" key="6">
    <source>
        <dbReference type="ARBA" id="ARBA00022692"/>
    </source>
</evidence>
<comment type="caution">
    <text evidence="14">The sequence shown here is derived from an EMBL/GenBank/DDBJ whole genome shotgun (WGS) entry which is preliminary data.</text>
</comment>
<dbReference type="SMART" id="SM00388">
    <property type="entry name" value="HisKA"/>
    <property type="match status" value="1"/>
</dbReference>
<keyword evidence="9" id="KW-0902">Two-component regulatory system</keyword>
<dbReference type="Pfam" id="PF00672">
    <property type="entry name" value="HAMP"/>
    <property type="match status" value="1"/>
</dbReference>
<dbReference type="RefSeq" id="WP_126691240.1">
    <property type="nucleotide sequence ID" value="NZ_RXOF01000001.1"/>
</dbReference>
<evidence type="ECO:0000313" key="14">
    <source>
        <dbReference type="EMBL" id="RTQ53314.1"/>
    </source>
</evidence>
<dbReference type="GO" id="GO:0000155">
    <property type="term" value="F:phosphorelay sensor kinase activity"/>
    <property type="evidence" value="ECO:0007669"/>
    <property type="project" value="InterPro"/>
</dbReference>
<dbReference type="SUPFAM" id="SSF158472">
    <property type="entry name" value="HAMP domain-like"/>
    <property type="match status" value="1"/>
</dbReference>
<evidence type="ECO:0000256" key="8">
    <source>
        <dbReference type="ARBA" id="ARBA00022989"/>
    </source>
</evidence>
<dbReference type="InterPro" id="IPR003661">
    <property type="entry name" value="HisK_dim/P_dom"/>
</dbReference>
<proteinExistence type="predicted"/>
<dbReference type="OrthoDB" id="594725at2"/>
<dbReference type="InterPro" id="IPR004358">
    <property type="entry name" value="Sig_transdc_His_kin-like_C"/>
</dbReference>
<evidence type="ECO:0000256" key="5">
    <source>
        <dbReference type="ARBA" id="ARBA00022679"/>
    </source>
</evidence>
<organism evidence="14 15">
    <name type="scientific">Hymenobacter gummosus</name>
    <dbReference type="NCBI Taxonomy" id="1776032"/>
    <lineage>
        <taxon>Bacteria</taxon>
        <taxon>Pseudomonadati</taxon>
        <taxon>Bacteroidota</taxon>
        <taxon>Cytophagia</taxon>
        <taxon>Cytophagales</taxon>
        <taxon>Hymenobacteraceae</taxon>
        <taxon>Hymenobacter</taxon>
    </lineage>
</organism>
<dbReference type="Pfam" id="PF02518">
    <property type="entry name" value="HATPase_c"/>
    <property type="match status" value="1"/>
</dbReference>
<dbReference type="AlphaFoldDB" id="A0A431U7Q3"/>
<evidence type="ECO:0000256" key="4">
    <source>
        <dbReference type="ARBA" id="ARBA00022553"/>
    </source>
</evidence>
<keyword evidence="4" id="KW-0597">Phosphoprotein</keyword>
<dbReference type="SMART" id="SM00304">
    <property type="entry name" value="HAMP"/>
    <property type="match status" value="1"/>
</dbReference>
<dbReference type="CDD" id="cd00075">
    <property type="entry name" value="HATPase"/>
    <property type="match status" value="1"/>
</dbReference>
<evidence type="ECO:0000256" key="7">
    <source>
        <dbReference type="ARBA" id="ARBA00022777"/>
    </source>
</evidence>
<keyword evidence="7" id="KW-0418">Kinase</keyword>
<accession>A0A431U7Q3</accession>
<evidence type="ECO:0000259" key="12">
    <source>
        <dbReference type="PROSITE" id="PS50109"/>
    </source>
</evidence>
<keyword evidence="15" id="KW-1185">Reference proteome</keyword>
<reference evidence="14 15" key="1">
    <citation type="submission" date="2018-12" db="EMBL/GenBank/DDBJ databases">
        <title>Hymenobacter gummosus sp. nov., isolated from a spring.</title>
        <authorList>
            <person name="Nie L."/>
        </authorList>
    </citation>
    <scope>NUCLEOTIDE SEQUENCE [LARGE SCALE GENOMIC DNA]</scope>
    <source>
        <strain evidence="14 15">KCTC 52166</strain>
    </source>
</reference>
<feature type="transmembrane region" description="Helical" evidence="11">
    <location>
        <begin position="158"/>
        <end position="179"/>
    </location>
</feature>
<dbReference type="GO" id="GO:0005886">
    <property type="term" value="C:plasma membrane"/>
    <property type="evidence" value="ECO:0007669"/>
    <property type="project" value="TreeGrafter"/>
</dbReference>
<dbReference type="Gene3D" id="6.10.340.10">
    <property type="match status" value="1"/>
</dbReference>
<keyword evidence="6 11" id="KW-0812">Transmembrane</keyword>
<comment type="catalytic activity">
    <reaction evidence="1">
        <text>ATP + protein L-histidine = ADP + protein N-phospho-L-histidine.</text>
        <dbReference type="EC" id="2.7.13.3"/>
    </reaction>
</comment>
<dbReference type="InterPro" id="IPR003594">
    <property type="entry name" value="HATPase_dom"/>
</dbReference>
<name>A0A431U7Q3_9BACT</name>
<evidence type="ECO:0000256" key="11">
    <source>
        <dbReference type="SAM" id="Phobius"/>
    </source>
</evidence>
<dbReference type="PRINTS" id="PR00344">
    <property type="entry name" value="BCTRLSENSOR"/>
</dbReference>
<keyword evidence="8 11" id="KW-1133">Transmembrane helix</keyword>
<sequence>MLVRHKLILRFMLLVVAIQLCLTAFVYYYSARARNERFYHRLDTRARQTASLLIHRLNLDPQVLRQFRKQDLLTMHNGRISIYDARGRQLFHIQQDSLPVPIRDREHLGEITRERQARFRVGLIETLGMMTRHRGQTYYVFMAGRDYYGGREFETLRLILIVGNLGALVLIALAGWLFAVQSLRPLARMVTEVEGIEATRLSRRVAEGNGRDEIAQLAITFNRVLGRLEQSFESQKNFLAHASHELRTPLANLLVTLETCAAYDATLPEARRSVHSAIEETQSIIELTNGLLALAKAEDSSFSRTQVALDECVVQAIAACSAKYPGRNIRLEVGSWPEAAEDLFAVRGNAQLLTTAVLNLLDNACKYSVADVQVTLGYASPEQLHLTVADRGIGMAAPDVLRVREPLYRADNGRATPGYGLGLAITDAIVRLHGGQLRIESALDQGTSITLELPAAV</sequence>
<dbReference type="PANTHER" id="PTHR45436">
    <property type="entry name" value="SENSOR HISTIDINE KINASE YKOH"/>
    <property type="match status" value="1"/>
</dbReference>
<evidence type="ECO:0000256" key="9">
    <source>
        <dbReference type="ARBA" id="ARBA00023012"/>
    </source>
</evidence>
<feature type="transmembrane region" description="Helical" evidence="11">
    <location>
        <begin position="7"/>
        <end position="29"/>
    </location>
</feature>
<dbReference type="PROSITE" id="PS50109">
    <property type="entry name" value="HIS_KIN"/>
    <property type="match status" value="1"/>
</dbReference>
<dbReference type="SUPFAM" id="SSF47384">
    <property type="entry name" value="Homodimeric domain of signal transducing histidine kinase"/>
    <property type="match status" value="1"/>
</dbReference>
<evidence type="ECO:0000256" key="3">
    <source>
        <dbReference type="ARBA" id="ARBA00012438"/>
    </source>
</evidence>
<dbReference type="PROSITE" id="PS50885">
    <property type="entry name" value="HAMP"/>
    <property type="match status" value="1"/>
</dbReference>
<dbReference type="CDD" id="cd06225">
    <property type="entry name" value="HAMP"/>
    <property type="match status" value="1"/>
</dbReference>
<dbReference type="CDD" id="cd00082">
    <property type="entry name" value="HisKA"/>
    <property type="match status" value="1"/>
</dbReference>
<evidence type="ECO:0000259" key="13">
    <source>
        <dbReference type="PROSITE" id="PS50885"/>
    </source>
</evidence>
<dbReference type="Gene3D" id="3.30.565.10">
    <property type="entry name" value="Histidine kinase-like ATPase, C-terminal domain"/>
    <property type="match status" value="1"/>
</dbReference>
<dbReference type="InterPro" id="IPR036890">
    <property type="entry name" value="HATPase_C_sf"/>
</dbReference>
<keyword evidence="5" id="KW-0808">Transferase</keyword>
<dbReference type="PANTHER" id="PTHR45436:SF5">
    <property type="entry name" value="SENSOR HISTIDINE KINASE TRCS"/>
    <property type="match status" value="1"/>
</dbReference>
<feature type="domain" description="Histidine kinase" evidence="12">
    <location>
        <begin position="241"/>
        <end position="457"/>
    </location>
</feature>
<dbReference type="InterPro" id="IPR036097">
    <property type="entry name" value="HisK_dim/P_sf"/>
</dbReference>
<protein>
    <recommendedName>
        <fullName evidence="3">histidine kinase</fullName>
        <ecNumber evidence="3">2.7.13.3</ecNumber>
    </recommendedName>
</protein>
<keyword evidence="10 11" id="KW-0472">Membrane</keyword>
<dbReference type="Proteomes" id="UP000282184">
    <property type="component" value="Unassembled WGS sequence"/>
</dbReference>
<evidence type="ECO:0000256" key="10">
    <source>
        <dbReference type="ARBA" id="ARBA00023136"/>
    </source>
</evidence>
<dbReference type="InterPro" id="IPR005467">
    <property type="entry name" value="His_kinase_dom"/>
</dbReference>
<evidence type="ECO:0000256" key="2">
    <source>
        <dbReference type="ARBA" id="ARBA00004370"/>
    </source>
</evidence>
<dbReference type="EC" id="2.7.13.3" evidence="3"/>
<evidence type="ECO:0000256" key="1">
    <source>
        <dbReference type="ARBA" id="ARBA00000085"/>
    </source>
</evidence>
<dbReference type="EMBL" id="RXOF01000001">
    <property type="protein sequence ID" value="RTQ53314.1"/>
    <property type="molecule type" value="Genomic_DNA"/>
</dbReference>
<comment type="subcellular location">
    <subcellularLocation>
        <location evidence="2">Membrane</location>
    </subcellularLocation>
</comment>
<dbReference type="Gene3D" id="1.10.287.130">
    <property type="match status" value="1"/>
</dbReference>
<dbReference type="InterPro" id="IPR050428">
    <property type="entry name" value="TCS_sensor_his_kinase"/>
</dbReference>
<dbReference type="Pfam" id="PF00512">
    <property type="entry name" value="HisKA"/>
    <property type="match status" value="1"/>
</dbReference>
<evidence type="ECO:0000313" key="15">
    <source>
        <dbReference type="Proteomes" id="UP000282184"/>
    </source>
</evidence>
<dbReference type="InterPro" id="IPR003660">
    <property type="entry name" value="HAMP_dom"/>
</dbReference>
<gene>
    <name evidence="14" type="ORF">EJV47_00825</name>
</gene>
<dbReference type="SUPFAM" id="SSF55874">
    <property type="entry name" value="ATPase domain of HSP90 chaperone/DNA topoisomerase II/histidine kinase"/>
    <property type="match status" value="1"/>
</dbReference>